<accession>A0A1G7F0N9</accession>
<sequence length="270" mass="30431">MRVIFLKRCFLVLFWVWVISAGGVAAADQPSGPTRVIVGGYPFEPFVEENAGVSVAFTAFLNDMQKDYLFAYRQIPARRRYEQMSEGRIDMIFFEMPVWGWQDRMEQVEATPVLLSGAEVMVARTGDAMAAGGEAYFGDLSARKLALTLGYHYGFADYNADPEYLKARFDVVFSDSQRHSLRQLLAGGADIAIVNNAFLARQMRLYPELEQDLLVSMTPDQRYDLPLLVRRGGPISAAEMTDLLTRLSKSGALQTFFTEEGLDRFLEFKP</sequence>
<dbReference type="OrthoDB" id="8747607at2"/>
<keyword evidence="3" id="KW-1185">Reference proteome</keyword>
<dbReference type="STRING" id="637679.GCA_001550055_01540"/>
<reference evidence="2 3" key="1">
    <citation type="submission" date="2016-10" db="EMBL/GenBank/DDBJ databases">
        <authorList>
            <person name="de Groot N.N."/>
        </authorList>
    </citation>
    <scope>NUCLEOTIDE SEQUENCE [LARGE SCALE GENOMIC DNA]</scope>
    <source>
        <strain evidence="2 3">CGMCC 1.9109</strain>
    </source>
</reference>
<evidence type="ECO:0000313" key="2">
    <source>
        <dbReference type="EMBL" id="SDE69504.1"/>
    </source>
</evidence>
<gene>
    <name evidence="2" type="ORF">SAMN04488071_3568</name>
</gene>
<proteinExistence type="predicted"/>
<name>A0A1G7F0N9_9PROT</name>
<dbReference type="AlphaFoldDB" id="A0A1G7F0N9"/>
<organism evidence="2 3">
    <name type="scientific">Kordiimonas lacus</name>
    <dbReference type="NCBI Taxonomy" id="637679"/>
    <lineage>
        <taxon>Bacteria</taxon>
        <taxon>Pseudomonadati</taxon>
        <taxon>Pseudomonadota</taxon>
        <taxon>Alphaproteobacteria</taxon>
        <taxon>Kordiimonadales</taxon>
        <taxon>Kordiimonadaceae</taxon>
        <taxon>Kordiimonas</taxon>
    </lineage>
</organism>
<dbReference type="Proteomes" id="UP000183685">
    <property type="component" value="Unassembled WGS sequence"/>
</dbReference>
<evidence type="ECO:0000256" key="1">
    <source>
        <dbReference type="SAM" id="SignalP"/>
    </source>
</evidence>
<feature type="signal peptide" evidence="1">
    <location>
        <begin position="1"/>
        <end position="26"/>
    </location>
</feature>
<evidence type="ECO:0000313" key="3">
    <source>
        <dbReference type="Proteomes" id="UP000183685"/>
    </source>
</evidence>
<protein>
    <submittedName>
        <fullName evidence="2">Extracellular solute-binding protein, family 3</fullName>
    </submittedName>
</protein>
<feature type="chain" id="PRO_5010303308" evidence="1">
    <location>
        <begin position="27"/>
        <end position="270"/>
    </location>
</feature>
<dbReference type="SUPFAM" id="SSF53850">
    <property type="entry name" value="Periplasmic binding protein-like II"/>
    <property type="match status" value="1"/>
</dbReference>
<keyword evidence="1" id="KW-0732">Signal</keyword>
<dbReference type="EMBL" id="FNAK01000009">
    <property type="protein sequence ID" value="SDE69504.1"/>
    <property type="molecule type" value="Genomic_DNA"/>
</dbReference>
<dbReference type="Gene3D" id="3.40.190.10">
    <property type="entry name" value="Periplasmic binding protein-like II"/>
    <property type="match status" value="2"/>
</dbReference>